<evidence type="ECO:0000256" key="1">
    <source>
        <dbReference type="ARBA" id="ARBA00022723"/>
    </source>
</evidence>
<dbReference type="Pfam" id="PF14437">
    <property type="entry name" value="MafB19-deam"/>
    <property type="match status" value="1"/>
</dbReference>
<keyword evidence="1" id="KW-0479">Metal-binding</keyword>
<keyword evidence="2" id="KW-0862">Zinc</keyword>
<dbReference type="PROSITE" id="PS51747">
    <property type="entry name" value="CYT_DCMP_DEAMINASES_2"/>
    <property type="match status" value="1"/>
</dbReference>
<dbReference type="PANTHER" id="PTHR11079:SF179">
    <property type="entry name" value="TRNA(ADENINE(34)) DEAMINASE, CHLOROPLASTIC"/>
    <property type="match status" value="1"/>
</dbReference>
<proteinExistence type="predicted"/>
<comment type="caution">
    <text evidence="4">The sequence shown here is derived from an EMBL/GenBank/DDBJ whole genome shotgun (WGS) entry which is preliminary data.</text>
</comment>
<gene>
    <name evidence="4" type="ORF">OBE_16554</name>
</gene>
<dbReference type="GO" id="GO:0002100">
    <property type="term" value="P:tRNA wobble adenosine to inosine editing"/>
    <property type="evidence" value="ECO:0007669"/>
    <property type="project" value="InterPro"/>
</dbReference>
<organism evidence="4">
    <name type="scientific">human gut metagenome</name>
    <dbReference type="NCBI Taxonomy" id="408170"/>
    <lineage>
        <taxon>unclassified sequences</taxon>
        <taxon>metagenomes</taxon>
        <taxon>organismal metagenomes</taxon>
    </lineage>
</organism>
<protein>
    <submittedName>
        <fullName evidence="4">CMP/dCMP deaminase zinc-binding protein</fullName>
    </submittedName>
</protein>
<dbReference type="GO" id="GO:0008270">
    <property type="term" value="F:zinc ion binding"/>
    <property type="evidence" value="ECO:0007669"/>
    <property type="project" value="InterPro"/>
</dbReference>
<evidence type="ECO:0000259" key="3">
    <source>
        <dbReference type="PROSITE" id="PS51747"/>
    </source>
</evidence>
<dbReference type="CDD" id="cd01285">
    <property type="entry name" value="nucleoside_deaminase"/>
    <property type="match status" value="1"/>
</dbReference>
<name>K1RQY5_9ZZZZ</name>
<dbReference type="InterPro" id="IPR058535">
    <property type="entry name" value="MafB19-deam"/>
</dbReference>
<sequence length="179" mass="20438">MYLEPGQNRKIAALTDFIYVHLFFGGKLMESRYMKMAINEARKAYKMGEVPVGAVIVKDDVVIAKAYNKKEKYGCVTGHAEILAVEKASKKLNNWRLNGCDIYITLEPCPMCASAIKQSRINNIYYGLSNSDKNNRKLINAIFGKDKINSSCNVYCGYFSSEIECLMKKFFENRRLNQK</sequence>
<accession>K1RQY5</accession>
<dbReference type="PROSITE" id="PS00903">
    <property type="entry name" value="CYT_DCMP_DEAMINASES_1"/>
    <property type="match status" value="1"/>
</dbReference>
<dbReference type="InterPro" id="IPR016193">
    <property type="entry name" value="Cytidine_deaminase-like"/>
</dbReference>
<dbReference type="InterPro" id="IPR016192">
    <property type="entry name" value="APOBEC/CMP_deaminase_Zn-bd"/>
</dbReference>
<evidence type="ECO:0000256" key="2">
    <source>
        <dbReference type="ARBA" id="ARBA00022833"/>
    </source>
</evidence>
<dbReference type="Gene3D" id="3.40.140.10">
    <property type="entry name" value="Cytidine Deaminase, domain 2"/>
    <property type="match status" value="1"/>
</dbReference>
<feature type="domain" description="CMP/dCMP-type deaminase" evidence="3">
    <location>
        <begin position="28"/>
        <end position="146"/>
    </location>
</feature>
<evidence type="ECO:0000313" key="4">
    <source>
        <dbReference type="EMBL" id="EKC45959.1"/>
    </source>
</evidence>
<dbReference type="EMBL" id="AJWZ01011233">
    <property type="protein sequence ID" value="EKC45959.1"/>
    <property type="molecule type" value="Genomic_DNA"/>
</dbReference>
<dbReference type="AlphaFoldDB" id="K1RQY5"/>
<reference evidence="4" key="1">
    <citation type="journal article" date="2013" name="Environ. Microbiol.">
        <title>Microbiota from the distal guts of lean and obese adolescents exhibit partial functional redundancy besides clear differences in community structure.</title>
        <authorList>
            <person name="Ferrer M."/>
            <person name="Ruiz A."/>
            <person name="Lanza F."/>
            <person name="Haange S.B."/>
            <person name="Oberbach A."/>
            <person name="Till H."/>
            <person name="Bargiela R."/>
            <person name="Campoy C."/>
            <person name="Segura M.T."/>
            <person name="Richter M."/>
            <person name="von Bergen M."/>
            <person name="Seifert J."/>
            <person name="Suarez A."/>
        </authorList>
    </citation>
    <scope>NUCLEOTIDE SEQUENCE</scope>
</reference>
<dbReference type="SUPFAM" id="SSF53927">
    <property type="entry name" value="Cytidine deaminase-like"/>
    <property type="match status" value="1"/>
</dbReference>
<dbReference type="PANTHER" id="PTHR11079">
    <property type="entry name" value="CYTOSINE DEAMINASE FAMILY MEMBER"/>
    <property type="match status" value="1"/>
</dbReference>
<dbReference type="InterPro" id="IPR002125">
    <property type="entry name" value="CMP_dCMP_dom"/>
</dbReference>
<dbReference type="GO" id="GO:0052717">
    <property type="term" value="F:tRNA-specific adenosine-34 deaminase activity"/>
    <property type="evidence" value="ECO:0007669"/>
    <property type="project" value="UniProtKB-EC"/>
</dbReference>